<sequence length="769" mass="87195">MRRTTSNISDTITPVQRSPSDQSFLDSNSVVQAIENSELRQENPIVSDQDLDSIVMSRHGVLSNSTEEPEPLSIPSDLESLRTKIVDLETQRTNDIRRLSSLGALEAEKQAWSIIKTKLREKLQSQQVDIKLLRDRIKVLEEDLSRVSVPTSAEDGFADEDSREALEMAMLDREMAEEQRDQLQADLRETMARNDELVLELEIYKESKELADTHTEHVSGIDTRAITQQNERLREALIRLKELSNEQEERLITSLNEHEILQSANTDFAAQLSSARSQLAEMSALVEDLREQLELQIGAEEMLETLTDRNLSLGEELEMCKAEIADLEILKSLNDELDEDHLHVRRELEKEVQQQSLILSSQTVKLKDAECSLIEYASTVKRFQDFVKLLQAEIQEMKRQGQQAVNENAKASQQAADLLAKNIDLQRLDRHAIVRNMENELRVIDVTVTVQHLDIIRDYLPTKYETDKTAVESFSGLVRLNLLLKVVYQATLEDVKTVDDESQVWLHRSLLIVLEAQYWTQSSLAAIRCCTIDDFPSCGQFLASISQNNVRLQTDILDIGKGLVPRSKVLSSLCSVRSAVEDIYRQQPNKNGIEFHSCRALVADYVEVWSQALQYLCGCNAASDNPALKRSVEESRSALSEYVATIKSQCSQLQRQDTEMSARWRTTSLTRDTCLSDLMSIILSIAQGIERVMKGLNSEKESNHTDFSTILGTQVDPAFEKLSKTLELLITQVKSGQPVHEEPSAAPWTLRALKWEEEKDISAKDEQQL</sequence>
<dbReference type="VEuPathDB" id="FungiDB:TAPDE_005200"/>
<feature type="non-terminal residue" evidence="4">
    <location>
        <position position="769"/>
    </location>
</feature>
<proteinExistence type="predicted"/>
<comment type="caution">
    <text evidence="4">The sequence shown here is derived from an EMBL/GenBank/DDBJ whole genome shotgun (WGS) entry which is preliminary data.</text>
</comment>
<dbReference type="OrthoDB" id="2130750at2759"/>
<feature type="coiled-coil region" evidence="1">
    <location>
        <begin position="116"/>
        <end position="292"/>
    </location>
</feature>
<evidence type="ECO:0000313" key="4">
    <source>
        <dbReference type="EMBL" id="CCG84689.1"/>
    </source>
</evidence>
<reference evidence="4 5" key="1">
    <citation type="journal article" date="2013" name="MBio">
        <title>Genome sequencing of the plant pathogen Taphrina deformans, the causal agent of peach leaf curl.</title>
        <authorList>
            <person name="Cisse O.H."/>
            <person name="Almeida J.M.G.C.F."/>
            <person name="Fonseca A."/>
            <person name="Kumar A.A."/>
            <person name="Salojaervi J."/>
            <person name="Overmyer K."/>
            <person name="Hauser P.M."/>
            <person name="Pagni M."/>
        </authorList>
    </citation>
    <scope>NUCLEOTIDE SEQUENCE [LARGE SCALE GENOMIC DNA]</scope>
    <source>
        <strain evidence="5">PYCC 5710 / ATCC 11124 / CBS 356.35 / IMI 108563 / JCM 9778 / NBRC 8474</strain>
    </source>
</reference>
<dbReference type="eggNOG" id="KOG0971">
    <property type="taxonomic scope" value="Eukaryota"/>
</dbReference>
<dbReference type="Pfam" id="PF12455">
    <property type="entry name" value="Dynactin"/>
    <property type="match status" value="1"/>
</dbReference>
<organism evidence="4 5">
    <name type="scientific">Taphrina deformans (strain PYCC 5710 / ATCC 11124 / CBS 356.35 / IMI 108563 / JCM 9778 / NBRC 8474)</name>
    <name type="common">Peach leaf curl fungus</name>
    <name type="synonym">Lalaria deformans</name>
    <dbReference type="NCBI Taxonomy" id="1097556"/>
    <lineage>
        <taxon>Eukaryota</taxon>
        <taxon>Fungi</taxon>
        <taxon>Dikarya</taxon>
        <taxon>Ascomycota</taxon>
        <taxon>Taphrinomycotina</taxon>
        <taxon>Taphrinomycetes</taxon>
        <taxon>Taphrinales</taxon>
        <taxon>Taphrinaceae</taxon>
        <taxon>Taphrina</taxon>
    </lineage>
</organism>
<dbReference type="InterPro" id="IPR022157">
    <property type="entry name" value="Dynactin"/>
</dbReference>
<keyword evidence="5" id="KW-1185">Reference proteome</keyword>
<evidence type="ECO:0000256" key="1">
    <source>
        <dbReference type="SAM" id="Coils"/>
    </source>
</evidence>
<feature type="coiled-coil region" evidence="1">
    <location>
        <begin position="380"/>
        <end position="414"/>
    </location>
</feature>
<protein>
    <recommendedName>
        <fullName evidence="3">Dynein associated protein domain-containing protein</fullName>
    </recommendedName>
</protein>
<evidence type="ECO:0000256" key="2">
    <source>
        <dbReference type="SAM" id="MobiDB-lite"/>
    </source>
</evidence>
<dbReference type="EMBL" id="CAHR02000288">
    <property type="protein sequence ID" value="CCG84689.1"/>
    <property type="molecule type" value="Genomic_DNA"/>
</dbReference>
<dbReference type="Proteomes" id="UP000013776">
    <property type="component" value="Unassembled WGS sequence"/>
</dbReference>
<name>R4XN68_TAPDE</name>
<feature type="region of interest" description="Disordered" evidence="2">
    <location>
        <begin position="1"/>
        <end position="24"/>
    </location>
</feature>
<dbReference type="AlphaFoldDB" id="R4XN68"/>
<accession>R4XN68</accession>
<evidence type="ECO:0000259" key="3">
    <source>
        <dbReference type="Pfam" id="PF12455"/>
    </source>
</evidence>
<dbReference type="STRING" id="1097556.R4XN68"/>
<evidence type="ECO:0000313" key="5">
    <source>
        <dbReference type="Proteomes" id="UP000013776"/>
    </source>
</evidence>
<gene>
    <name evidence="4" type="ORF">TAPDE_005200</name>
</gene>
<keyword evidence="1" id="KW-0175">Coiled coil</keyword>
<feature type="domain" description="Dynein associated protein" evidence="3">
    <location>
        <begin position="390"/>
        <end position="654"/>
    </location>
</feature>